<comment type="caution">
    <text evidence="9">The sequence shown here is derived from an EMBL/GenBank/DDBJ whole genome shotgun (WGS) entry which is preliminary data.</text>
</comment>
<feature type="transmembrane region" description="Helical" evidence="7">
    <location>
        <begin position="80"/>
        <end position="99"/>
    </location>
</feature>
<dbReference type="AlphaFoldDB" id="A9ECI9"/>
<keyword evidence="5 7" id="KW-1133">Transmembrane helix</keyword>
<evidence type="ECO:0000256" key="6">
    <source>
        <dbReference type="ARBA" id="ARBA00023136"/>
    </source>
</evidence>
<feature type="transmembrane region" description="Helical" evidence="7">
    <location>
        <begin position="54"/>
        <end position="73"/>
    </location>
</feature>
<dbReference type="InterPro" id="IPR011701">
    <property type="entry name" value="MFS"/>
</dbReference>
<evidence type="ECO:0000313" key="10">
    <source>
        <dbReference type="Proteomes" id="UP000002945"/>
    </source>
</evidence>
<dbReference type="eggNOG" id="COG2814">
    <property type="taxonomic scope" value="Bacteria"/>
</dbReference>
<feature type="transmembrane region" description="Helical" evidence="7">
    <location>
        <begin position="172"/>
        <end position="192"/>
    </location>
</feature>
<feature type="domain" description="Major facilitator superfamily (MFS) profile" evidence="8">
    <location>
        <begin position="18"/>
        <end position="204"/>
    </location>
</feature>
<dbReference type="InterPro" id="IPR050171">
    <property type="entry name" value="MFS_Transporters"/>
</dbReference>
<evidence type="ECO:0000259" key="8">
    <source>
        <dbReference type="PROSITE" id="PS50850"/>
    </source>
</evidence>
<evidence type="ECO:0000313" key="9">
    <source>
        <dbReference type="EMBL" id="EDP94372.1"/>
    </source>
</evidence>
<keyword evidence="4 7" id="KW-0812">Transmembrane</keyword>
<dbReference type="PROSITE" id="PS50850">
    <property type="entry name" value="MFS"/>
    <property type="match status" value="1"/>
</dbReference>
<dbReference type="RefSeq" id="WP_007094558.1">
    <property type="nucleotide sequence ID" value="NZ_DS544873.1"/>
</dbReference>
<keyword evidence="6 7" id="KW-0472">Membrane</keyword>
<dbReference type="InterPro" id="IPR020846">
    <property type="entry name" value="MFS_dom"/>
</dbReference>
<feature type="transmembrane region" description="Helical" evidence="7">
    <location>
        <begin position="20"/>
        <end position="42"/>
    </location>
</feature>
<dbReference type="PANTHER" id="PTHR23517">
    <property type="entry name" value="RESISTANCE PROTEIN MDTM, PUTATIVE-RELATED-RELATED"/>
    <property type="match status" value="1"/>
</dbReference>
<dbReference type="PANTHER" id="PTHR23517:SF2">
    <property type="entry name" value="MULTIDRUG RESISTANCE PROTEIN MDTH"/>
    <property type="match status" value="1"/>
</dbReference>
<evidence type="ECO:0000256" key="7">
    <source>
        <dbReference type="SAM" id="Phobius"/>
    </source>
</evidence>
<comment type="subcellular location">
    <subcellularLocation>
        <location evidence="1">Cell membrane</location>
        <topology evidence="1">Multi-pass membrane protein</topology>
    </subcellularLocation>
</comment>
<organism evidence="9 10">
    <name type="scientific">Kordia algicida OT-1</name>
    <dbReference type="NCBI Taxonomy" id="391587"/>
    <lineage>
        <taxon>Bacteria</taxon>
        <taxon>Pseudomonadati</taxon>
        <taxon>Bacteroidota</taxon>
        <taxon>Flavobacteriia</taxon>
        <taxon>Flavobacteriales</taxon>
        <taxon>Flavobacteriaceae</taxon>
        <taxon>Kordia</taxon>
    </lineage>
</organism>
<reference evidence="9 10" key="1">
    <citation type="journal article" date="2011" name="J. Bacteriol.">
        <title>Genome sequence of the algicidal bacterium Kordia algicida OT-1.</title>
        <authorList>
            <person name="Lee H.S."/>
            <person name="Kang S.G."/>
            <person name="Kwon K.K."/>
            <person name="Lee J.H."/>
            <person name="Kim S.J."/>
        </authorList>
    </citation>
    <scope>NUCLEOTIDE SEQUENCE [LARGE SCALE GENOMIC DNA]</scope>
    <source>
        <strain evidence="9 10">OT-1</strain>
    </source>
</reference>
<feature type="transmembrane region" description="Helical" evidence="7">
    <location>
        <begin position="105"/>
        <end position="133"/>
    </location>
</feature>
<dbReference type="Gene3D" id="1.20.1250.20">
    <property type="entry name" value="MFS general substrate transporter like domains"/>
    <property type="match status" value="1"/>
</dbReference>
<evidence type="ECO:0000256" key="3">
    <source>
        <dbReference type="ARBA" id="ARBA00022475"/>
    </source>
</evidence>
<dbReference type="STRING" id="391587.KAOT1_09996"/>
<keyword evidence="3" id="KW-1003">Cell membrane</keyword>
<evidence type="ECO:0000256" key="2">
    <source>
        <dbReference type="ARBA" id="ARBA00022448"/>
    </source>
</evidence>
<dbReference type="GO" id="GO:0022857">
    <property type="term" value="F:transmembrane transporter activity"/>
    <property type="evidence" value="ECO:0007669"/>
    <property type="project" value="InterPro"/>
</dbReference>
<accession>A9ECI9</accession>
<dbReference type="SUPFAM" id="SSF103473">
    <property type="entry name" value="MFS general substrate transporter"/>
    <property type="match status" value="1"/>
</dbReference>
<dbReference type="Pfam" id="PF07690">
    <property type="entry name" value="MFS_1"/>
    <property type="match status" value="1"/>
</dbReference>
<keyword evidence="2" id="KW-0813">Transport</keyword>
<keyword evidence="10" id="KW-1185">Reference proteome</keyword>
<dbReference type="HOGENOM" id="CLU_1341791_0_0_10"/>
<dbReference type="GO" id="GO:0005886">
    <property type="term" value="C:plasma membrane"/>
    <property type="evidence" value="ECO:0007669"/>
    <property type="project" value="UniProtKB-SubCell"/>
</dbReference>
<dbReference type="Proteomes" id="UP000002945">
    <property type="component" value="Unassembled WGS sequence"/>
</dbReference>
<evidence type="ECO:0000256" key="4">
    <source>
        <dbReference type="ARBA" id="ARBA00022692"/>
    </source>
</evidence>
<sequence>MKKMYINYMASFKGLSKEIWFLSLISLVNRAGTMVIPFLSLYLKKDMGLTETDIGSIFAFFGIGSVIGSWLGGKLTDIFGFYKIMITSLFLTGMCFIALQYIDSFWGFCIAILITMSIADTFRPAIFVAIKAYSKPENQTRSVGLIRLAINAGMGIGPTLAGLIIVTQGYNLLFWIDGITRIIALLLFGYLVKDPKVKPSDIPW</sequence>
<evidence type="ECO:0000256" key="5">
    <source>
        <dbReference type="ARBA" id="ARBA00022989"/>
    </source>
</evidence>
<protein>
    <submittedName>
        <fullName evidence="9">Major facilitator superfamily MFS_1 transporter</fullName>
    </submittedName>
</protein>
<proteinExistence type="predicted"/>
<evidence type="ECO:0000256" key="1">
    <source>
        <dbReference type="ARBA" id="ARBA00004651"/>
    </source>
</evidence>
<dbReference type="EMBL" id="ABIB01000019">
    <property type="protein sequence ID" value="EDP94372.1"/>
    <property type="molecule type" value="Genomic_DNA"/>
</dbReference>
<feature type="transmembrane region" description="Helical" evidence="7">
    <location>
        <begin position="145"/>
        <end position="166"/>
    </location>
</feature>
<dbReference type="InterPro" id="IPR036259">
    <property type="entry name" value="MFS_trans_sf"/>
</dbReference>
<gene>
    <name evidence="9" type="ORF">KAOT1_09996</name>
</gene>
<name>A9ECI9_9FLAO</name>